<gene>
    <name evidence="1" type="ORF">BRADI_1g65455v3</name>
</gene>
<accession>A0A0Q3KCK0</accession>
<dbReference type="InParanoid" id="A0A0Q3KCK0"/>
<evidence type="ECO:0000313" key="1">
    <source>
        <dbReference type="EMBL" id="KQK22148.1"/>
    </source>
</evidence>
<evidence type="ECO:0000313" key="2">
    <source>
        <dbReference type="EnsemblPlants" id="KQK22148"/>
    </source>
</evidence>
<dbReference type="AlphaFoldDB" id="A0A0Q3KCK0"/>
<dbReference type="EnsemblPlants" id="KQK22148">
    <property type="protein sequence ID" value="KQK22148"/>
    <property type="gene ID" value="BRADI_1g65455v3"/>
</dbReference>
<reference evidence="1" key="2">
    <citation type="submission" date="2017-06" db="EMBL/GenBank/DDBJ databases">
        <title>WGS assembly of Brachypodium distachyon.</title>
        <authorList>
            <consortium name="The International Brachypodium Initiative"/>
            <person name="Lucas S."/>
            <person name="Harmon-Smith M."/>
            <person name="Lail K."/>
            <person name="Tice H."/>
            <person name="Grimwood J."/>
            <person name="Bruce D."/>
            <person name="Barry K."/>
            <person name="Shu S."/>
            <person name="Lindquist E."/>
            <person name="Wang M."/>
            <person name="Pitluck S."/>
            <person name="Vogel J.P."/>
            <person name="Garvin D.F."/>
            <person name="Mockler T.C."/>
            <person name="Schmutz J."/>
            <person name="Rokhsar D."/>
            <person name="Bevan M.W."/>
        </authorList>
    </citation>
    <scope>NUCLEOTIDE SEQUENCE</scope>
    <source>
        <strain evidence="1">Bd21</strain>
    </source>
</reference>
<organism evidence="1">
    <name type="scientific">Brachypodium distachyon</name>
    <name type="common">Purple false brome</name>
    <name type="synonym">Trachynia distachya</name>
    <dbReference type="NCBI Taxonomy" id="15368"/>
    <lineage>
        <taxon>Eukaryota</taxon>
        <taxon>Viridiplantae</taxon>
        <taxon>Streptophyta</taxon>
        <taxon>Embryophyta</taxon>
        <taxon>Tracheophyta</taxon>
        <taxon>Spermatophyta</taxon>
        <taxon>Magnoliopsida</taxon>
        <taxon>Liliopsida</taxon>
        <taxon>Poales</taxon>
        <taxon>Poaceae</taxon>
        <taxon>BOP clade</taxon>
        <taxon>Pooideae</taxon>
        <taxon>Stipodae</taxon>
        <taxon>Brachypodieae</taxon>
        <taxon>Brachypodium</taxon>
    </lineage>
</organism>
<keyword evidence="3" id="KW-1185">Reference proteome</keyword>
<protein>
    <submittedName>
        <fullName evidence="1 2">Uncharacterized protein</fullName>
    </submittedName>
</protein>
<proteinExistence type="predicted"/>
<sequence>MLRTCQMEEKVRKNEMAVLIGEKLLGILAECSGRSNACAFRLVHLEKRDEEKTNRLLCSFAHLARSFVPHFLFPSKGNQQQKSGSHAFSKRKKPLQELEGCGSMVFTAAWISGARRKHCGR</sequence>
<dbReference type="Gramene" id="KQK22148">
    <property type="protein sequence ID" value="KQK22148"/>
    <property type="gene ID" value="BRADI_1g65455v3"/>
</dbReference>
<reference evidence="1 2" key="1">
    <citation type="journal article" date="2010" name="Nature">
        <title>Genome sequencing and analysis of the model grass Brachypodium distachyon.</title>
        <authorList>
            <consortium name="International Brachypodium Initiative"/>
        </authorList>
    </citation>
    <scope>NUCLEOTIDE SEQUENCE [LARGE SCALE GENOMIC DNA]</scope>
    <source>
        <strain evidence="1 2">Bd21</strain>
    </source>
</reference>
<name>A0A0Q3KCK0_BRADI</name>
<evidence type="ECO:0000313" key="3">
    <source>
        <dbReference type="Proteomes" id="UP000008810"/>
    </source>
</evidence>
<dbReference type="Proteomes" id="UP000008810">
    <property type="component" value="Chromosome 1"/>
</dbReference>
<reference evidence="2" key="3">
    <citation type="submission" date="2018-08" db="UniProtKB">
        <authorList>
            <consortium name="EnsemblPlants"/>
        </authorList>
    </citation>
    <scope>IDENTIFICATION</scope>
    <source>
        <strain evidence="2">cv. Bd21</strain>
    </source>
</reference>
<dbReference type="EMBL" id="CM000880">
    <property type="protein sequence ID" value="KQK22148.1"/>
    <property type="molecule type" value="Genomic_DNA"/>
</dbReference>